<dbReference type="InterPro" id="IPR001623">
    <property type="entry name" value="DnaJ_domain"/>
</dbReference>
<proteinExistence type="predicted"/>
<keyword evidence="3" id="KW-1185">Reference proteome</keyword>
<dbReference type="PANTHER" id="PTHR43096:SF58">
    <property type="entry name" value="CHAPERONE DNAJ-DOMAIN SUPERFAMILY PROTEIN"/>
    <property type="match status" value="1"/>
</dbReference>
<dbReference type="SMART" id="SM00271">
    <property type="entry name" value="DnaJ"/>
    <property type="match status" value="1"/>
</dbReference>
<dbReference type="KEGG" id="nre:BES08_07245"/>
<evidence type="ECO:0000259" key="1">
    <source>
        <dbReference type="PROSITE" id="PS50076"/>
    </source>
</evidence>
<dbReference type="Proteomes" id="UP000094626">
    <property type="component" value="Chromosome"/>
</dbReference>
<accession>A0A1D8A371</accession>
<protein>
    <recommendedName>
        <fullName evidence="1">J domain-containing protein</fullName>
    </recommendedName>
</protein>
<dbReference type="PRINTS" id="PR00625">
    <property type="entry name" value="JDOMAIN"/>
</dbReference>
<sequence>MSLYEDLGVDETASLEDIKSAAKAGAKRHHPDVGDGDREAFAKVRHAYDVLSDPARRARYDETGFDGEETDNEFAITVQLVVQAFEQALAGGSVEHRDILKTTVEQRIDQMKRNITVNEQRMERVKGAIAHVDLYGYEVDETWFTPPAYAGIRRLPTDSR</sequence>
<dbReference type="Gene3D" id="1.10.287.110">
    <property type="entry name" value="DnaJ domain"/>
    <property type="match status" value="1"/>
</dbReference>
<dbReference type="EMBL" id="CP017075">
    <property type="protein sequence ID" value="AOR76565.1"/>
    <property type="molecule type" value="Genomic_DNA"/>
</dbReference>
<dbReference type="PROSITE" id="PS50076">
    <property type="entry name" value="DNAJ_2"/>
    <property type="match status" value="1"/>
</dbReference>
<dbReference type="InterPro" id="IPR018253">
    <property type="entry name" value="DnaJ_domain_CS"/>
</dbReference>
<reference evidence="3" key="1">
    <citation type="journal article" date="2017" name="J. Biotechnol.">
        <title>Complete genome sequence of Novosphingobium resinovorum SA1, a versatile xenobiotic-degrading bacterium capable of utilizing sulfanilic acid.</title>
        <authorList>
            <person name="Hegedus B."/>
            <person name="Kos P.B."/>
            <person name="Balint B."/>
            <person name="Maroti G."/>
            <person name="Gan H.M."/>
            <person name="Perei K."/>
            <person name="Rakhely G."/>
        </authorList>
    </citation>
    <scope>NUCLEOTIDE SEQUENCE [LARGE SCALE GENOMIC DNA]</scope>
    <source>
        <strain evidence="3">SA1</strain>
    </source>
</reference>
<dbReference type="CDD" id="cd06257">
    <property type="entry name" value="DnaJ"/>
    <property type="match status" value="1"/>
</dbReference>
<evidence type="ECO:0000313" key="3">
    <source>
        <dbReference type="Proteomes" id="UP000094626"/>
    </source>
</evidence>
<name>A0A1D8A371_9SPHN</name>
<dbReference type="OrthoDB" id="7822896at2"/>
<dbReference type="PROSITE" id="PS00636">
    <property type="entry name" value="DNAJ_1"/>
    <property type="match status" value="1"/>
</dbReference>
<dbReference type="AlphaFoldDB" id="A0A1D8A371"/>
<dbReference type="GO" id="GO:0051082">
    <property type="term" value="F:unfolded protein binding"/>
    <property type="evidence" value="ECO:0007669"/>
    <property type="project" value="TreeGrafter"/>
</dbReference>
<dbReference type="SUPFAM" id="SSF46565">
    <property type="entry name" value="Chaperone J-domain"/>
    <property type="match status" value="1"/>
</dbReference>
<dbReference type="RefSeq" id="WP_069707976.1">
    <property type="nucleotide sequence ID" value="NZ_CP017075.1"/>
</dbReference>
<organism evidence="2 3">
    <name type="scientific">Novosphingobium resinovorum</name>
    <dbReference type="NCBI Taxonomy" id="158500"/>
    <lineage>
        <taxon>Bacteria</taxon>
        <taxon>Pseudomonadati</taxon>
        <taxon>Pseudomonadota</taxon>
        <taxon>Alphaproteobacteria</taxon>
        <taxon>Sphingomonadales</taxon>
        <taxon>Sphingomonadaceae</taxon>
        <taxon>Novosphingobium</taxon>
    </lineage>
</organism>
<dbReference type="PANTHER" id="PTHR43096">
    <property type="entry name" value="DNAJ HOMOLOG 1, MITOCHONDRIAL-RELATED"/>
    <property type="match status" value="1"/>
</dbReference>
<gene>
    <name evidence="2" type="ORF">BES08_07245</name>
</gene>
<evidence type="ECO:0000313" key="2">
    <source>
        <dbReference type="EMBL" id="AOR76565.1"/>
    </source>
</evidence>
<dbReference type="Pfam" id="PF00226">
    <property type="entry name" value="DnaJ"/>
    <property type="match status" value="1"/>
</dbReference>
<dbReference type="GO" id="GO:0042026">
    <property type="term" value="P:protein refolding"/>
    <property type="evidence" value="ECO:0007669"/>
    <property type="project" value="TreeGrafter"/>
</dbReference>
<dbReference type="GO" id="GO:0005737">
    <property type="term" value="C:cytoplasm"/>
    <property type="evidence" value="ECO:0007669"/>
    <property type="project" value="TreeGrafter"/>
</dbReference>
<dbReference type="InterPro" id="IPR036869">
    <property type="entry name" value="J_dom_sf"/>
</dbReference>
<feature type="domain" description="J" evidence="1">
    <location>
        <begin position="2"/>
        <end position="64"/>
    </location>
</feature>